<accession>A0A3D1JIB5</accession>
<evidence type="ECO:0000313" key="1">
    <source>
        <dbReference type="EMBL" id="HCE18319.1"/>
    </source>
</evidence>
<name>A0A3D1JIB5_9CHLR</name>
<dbReference type="AlphaFoldDB" id="A0A3D1JIB5"/>
<organism evidence="1 2">
    <name type="scientific">Anaerolinea thermolimosa</name>
    <dbReference type="NCBI Taxonomy" id="229919"/>
    <lineage>
        <taxon>Bacteria</taxon>
        <taxon>Bacillati</taxon>
        <taxon>Chloroflexota</taxon>
        <taxon>Anaerolineae</taxon>
        <taxon>Anaerolineales</taxon>
        <taxon>Anaerolineaceae</taxon>
        <taxon>Anaerolinea</taxon>
    </lineage>
</organism>
<reference evidence="1 2" key="1">
    <citation type="journal article" date="2018" name="Nat. Biotechnol.">
        <title>A standardized bacterial taxonomy based on genome phylogeny substantially revises the tree of life.</title>
        <authorList>
            <person name="Parks D.H."/>
            <person name="Chuvochina M."/>
            <person name="Waite D.W."/>
            <person name="Rinke C."/>
            <person name="Skarshewski A."/>
            <person name="Chaumeil P.A."/>
            <person name="Hugenholtz P."/>
        </authorList>
    </citation>
    <scope>NUCLEOTIDE SEQUENCE [LARGE SCALE GENOMIC DNA]</scope>
    <source>
        <strain evidence="1">UBA8781</strain>
    </source>
</reference>
<protein>
    <submittedName>
        <fullName evidence="1">Uncharacterized protein</fullName>
    </submittedName>
</protein>
<proteinExistence type="predicted"/>
<dbReference type="RefSeq" id="WP_062188817.1">
    <property type="nucleotide sequence ID" value="NZ_DF967965.1"/>
</dbReference>
<gene>
    <name evidence="1" type="ORF">DEQ80_10710</name>
</gene>
<dbReference type="OrthoDB" id="164381at2"/>
<sequence length="77" mass="8498">MAKRVWQEIKVLHCAHAGGEVALEAEVLYPDEHLPDTPPRVVAHRCSRGLECGLMKEASCVWAGTNPNYDPFAEKPA</sequence>
<dbReference type="Proteomes" id="UP000264141">
    <property type="component" value="Unassembled WGS sequence"/>
</dbReference>
<comment type="caution">
    <text evidence="1">The sequence shown here is derived from an EMBL/GenBank/DDBJ whole genome shotgun (WGS) entry which is preliminary data.</text>
</comment>
<evidence type="ECO:0000313" key="2">
    <source>
        <dbReference type="Proteomes" id="UP000264141"/>
    </source>
</evidence>
<dbReference type="EMBL" id="DPBP01000041">
    <property type="protein sequence ID" value="HCE18319.1"/>
    <property type="molecule type" value="Genomic_DNA"/>
</dbReference>